<dbReference type="Pfam" id="PF00512">
    <property type="entry name" value="HisKA"/>
    <property type="match status" value="1"/>
</dbReference>
<dbReference type="PROSITE" id="PS50109">
    <property type="entry name" value="HIS_KIN"/>
    <property type="match status" value="1"/>
</dbReference>
<keyword evidence="16 23" id="KW-1133">Transmembrane helix</keyword>
<dbReference type="InterPro" id="IPR004358">
    <property type="entry name" value="Sig_transdc_His_kin-like_C"/>
</dbReference>
<evidence type="ECO:0000256" key="22">
    <source>
        <dbReference type="ARBA" id="ARBA00041776"/>
    </source>
</evidence>
<evidence type="ECO:0000256" key="3">
    <source>
        <dbReference type="ARBA" id="ARBA00001946"/>
    </source>
</evidence>
<name>A0ABU8TDZ0_9PSEU</name>
<dbReference type="InterPro" id="IPR003594">
    <property type="entry name" value="HATPase_dom"/>
</dbReference>
<dbReference type="CDD" id="cd00082">
    <property type="entry name" value="HisKA"/>
    <property type="match status" value="1"/>
</dbReference>
<feature type="domain" description="HAMP" evidence="25">
    <location>
        <begin position="168"/>
        <end position="220"/>
    </location>
</feature>
<keyword evidence="23" id="KW-0472">Membrane</keyword>
<keyword evidence="17" id="KW-0902">Two-component regulatory system</keyword>
<dbReference type="PANTHER" id="PTHR44936:SF9">
    <property type="entry name" value="SENSOR PROTEIN CREC"/>
    <property type="match status" value="1"/>
</dbReference>
<evidence type="ECO:0000256" key="17">
    <source>
        <dbReference type="ARBA" id="ARBA00023012"/>
    </source>
</evidence>
<keyword evidence="12" id="KW-0378">Hydrolase</keyword>
<dbReference type="InterPro" id="IPR050980">
    <property type="entry name" value="2C_sensor_his_kinase"/>
</dbReference>
<evidence type="ECO:0000256" key="12">
    <source>
        <dbReference type="ARBA" id="ARBA00022801"/>
    </source>
</evidence>
<keyword evidence="27" id="KW-1185">Reference proteome</keyword>
<dbReference type="SMART" id="SM00388">
    <property type="entry name" value="HisKA"/>
    <property type="match status" value="1"/>
</dbReference>
<dbReference type="InterPro" id="IPR036890">
    <property type="entry name" value="HATPase_C_sf"/>
</dbReference>
<accession>A0ABU8TDZ0</accession>
<organism evidence="26 27">
    <name type="scientific">Pseudonocardia spirodelae</name>
    <dbReference type="NCBI Taxonomy" id="3133431"/>
    <lineage>
        <taxon>Bacteria</taxon>
        <taxon>Bacillati</taxon>
        <taxon>Actinomycetota</taxon>
        <taxon>Actinomycetes</taxon>
        <taxon>Pseudonocardiales</taxon>
        <taxon>Pseudonocardiaceae</taxon>
        <taxon>Pseudonocardia</taxon>
    </lineage>
</organism>
<keyword evidence="15" id="KW-0904">Protein phosphatase</keyword>
<keyword evidence="13" id="KW-0067">ATP-binding</keyword>
<evidence type="ECO:0000256" key="21">
    <source>
        <dbReference type="ARBA" id="ARBA00040454"/>
    </source>
</evidence>
<sequence length="431" mass="45058">MRRRIVRLALVAVAVALVMFGVPLAVGLERYTVAQQRESLQRIADFAARSVYDDVVDHRVPARLPDGPDDDTAVALYDEEGDLTTGDGPPAGDEDVDRVLDRGLSSSPPGQLVAVAPVTDGDDVIAVVRASRPTSATWSGLVPLYLGMLALAGLVLVAVWALAMRLAGHLSAPLESMARDAARLGEGDFGVRPAATGISELDRVGSALGDTAGRLDDLLARERAFSAEASHQLRTPLAGLRLRLESALDDPRLLRPATVEDGLASVDRLERTIDELLLLARERRRDAVPVELARLLEEAESEWGDRLARAGRAFSVSRDGALPDPPASAAAVRQILGVLLDNALQHGAGAVALTAREAGPDAVALDVADEGPGVPEDELSGADGGTGLGVALARRLAEAEGGRLTASRSPSVVTLLLPLEAARPGPSLTSP</sequence>
<evidence type="ECO:0000256" key="1">
    <source>
        <dbReference type="ARBA" id="ARBA00000085"/>
    </source>
</evidence>
<evidence type="ECO:0000256" key="10">
    <source>
        <dbReference type="ARBA" id="ARBA00022741"/>
    </source>
</evidence>
<keyword evidence="20" id="KW-0464">Manganese</keyword>
<dbReference type="Pfam" id="PF00672">
    <property type="entry name" value="HAMP"/>
    <property type="match status" value="1"/>
</dbReference>
<keyword evidence="19" id="KW-0843">Virulence</keyword>
<comment type="caution">
    <text evidence="26">The sequence shown here is derived from an EMBL/GenBank/DDBJ whole genome shotgun (WGS) entry which is preliminary data.</text>
</comment>
<keyword evidence="9 23" id="KW-0812">Transmembrane</keyword>
<keyword evidence="7" id="KW-0597">Phosphoprotein</keyword>
<evidence type="ECO:0000256" key="6">
    <source>
        <dbReference type="ARBA" id="ARBA00022475"/>
    </source>
</evidence>
<comment type="cofactor">
    <cofactor evidence="3">
        <name>Mg(2+)</name>
        <dbReference type="ChEBI" id="CHEBI:18420"/>
    </cofactor>
</comment>
<keyword evidence="18" id="KW-0346">Stress response</keyword>
<keyword evidence="6" id="KW-1003">Cell membrane</keyword>
<dbReference type="SUPFAM" id="SSF47384">
    <property type="entry name" value="Homodimeric domain of signal transducing histidine kinase"/>
    <property type="match status" value="1"/>
</dbReference>
<comment type="subcellular location">
    <subcellularLocation>
        <location evidence="4">Cell membrane</location>
        <topology evidence="4">Multi-pass membrane protein</topology>
    </subcellularLocation>
</comment>
<dbReference type="Pfam" id="PF02518">
    <property type="entry name" value="HATPase_c"/>
    <property type="match status" value="1"/>
</dbReference>
<dbReference type="Gene3D" id="1.10.287.130">
    <property type="match status" value="1"/>
</dbReference>
<evidence type="ECO:0000256" key="9">
    <source>
        <dbReference type="ARBA" id="ARBA00022692"/>
    </source>
</evidence>
<dbReference type="Gene3D" id="3.30.565.10">
    <property type="entry name" value="Histidine kinase-like ATPase, C-terminal domain"/>
    <property type="match status" value="1"/>
</dbReference>
<evidence type="ECO:0000256" key="16">
    <source>
        <dbReference type="ARBA" id="ARBA00022989"/>
    </source>
</evidence>
<evidence type="ECO:0000313" key="26">
    <source>
        <dbReference type="EMBL" id="MEJ8282160.1"/>
    </source>
</evidence>
<dbReference type="RefSeq" id="WP_340295308.1">
    <property type="nucleotide sequence ID" value="NZ_JBBJUP010000030.1"/>
</dbReference>
<evidence type="ECO:0000256" key="23">
    <source>
        <dbReference type="SAM" id="Phobius"/>
    </source>
</evidence>
<evidence type="ECO:0000259" key="25">
    <source>
        <dbReference type="PROSITE" id="PS50885"/>
    </source>
</evidence>
<evidence type="ECO:0000256" key="4">
    <source>
        <dbReference type="ARBA" id="ARBA00004651"/>
    </source>
</evidence>
<evidence type="ECO:0000256" key="15">
    <source>
        <dbReference type="ARBA" id="ARBA00022912"/>
    </source>
</evidence>
<feature type="transmembrane region" description="Helical" evidence="23">
    <location>
        <begin position="142"/>
        <end position="163"/>
    </location>
</feature>
<protein>
    <recommendedName>
        <fullName evidence="21">Signal transduction histidine-protein kinase/phosphatase MprB</fullName>
        <ecNumber evidence="5">2.7.13.3</ecNumber>
    </recommendedName>
    <alternativeName>
        <fullName evidence="22">Mycobacterial persistence regulator B</fullName>
    </alternativeName>
</protein>
<dbReference type="EMBL" id="JBBJUP010000030">
    <property type="protein sequence ID" value="MEJ8282160.1"/>
    <property type="molecule type" value="Genomic_DNA"/>
</dbReference>
<keyword evidence="10" id="KW-0547">Nucleotide-binding</keyword>
<dbReference type="InterPro" id="IPR036097">
    <property type="entry name" value="HisK_dim/P_sf"/>
</dbReference>
<evidence type="ECO:0000256" key="8">
    <source>
        <dbReference type="ARBA" id="ARBA00022679"/>
    </source>
</evidence>
<dbReference type="PRINTS" id="PR00344">
    <property type="entry name" value="BCTRLSENSOR"/>
</dbReference>
<dbReference type="InterPro" id="IPR005467">
    <property type="entry name" value="His_kinase_dom"/>
</dbReference>
<feature type="domain" description="Histidine kinase" evidence="24">
    <location>
        <begin position="228"/>
        <end position="423"/>
    </location>
</feature>
<gene>
    <name evidence="26" type="ORF">WJX68_24735</name>
</gene>
<dbReference type="Gene3D" id="6.10.340.10">
    <property type="match status" value="1"/>
</dbReference>
<reference evidence="26 27" key="1">
    <citation type="submission" date="2024-03" db="EMBL/GenBank/DDBJ databases">
        <title>Draft genome sequence of Pseudonocardia sp. DW16-2.</title>
        <authorList>
            <person name="Duangmal K."/>
        </authorList>
    </citation>
    <scope>NUCLEOTIDE SEQUENCE [LARGE SCALE GENOMIC DNA]</scope>
    <source>
        <strain evidence="26 27">DW16-2</strain>
    </source>
</reference>
<dbReference type="SMART" id="SM00387">
    <property type="entry name" value="HATPase_c"/>
    <property type="match status" value="1"/>
</dbReference>
<dbReference type="PROSITE" id="PS50885">
    <property type="entry name" value="HAMP"/>
    <property type="match status" value="1"/>
</dbReference>
<dbReference type="SMART" id="SM00304">
    <property type="entry name" value="HAMP"/>
    <property type="match status" value="1"/>
</dbReference>
<evidence type="ECO:0000256" key="2">
    <source>
        <dbReference type="ARBA" id="ARBA00001936"/>
    </source>
</evidence>
<evidence type="ECO:0000256" key="11">
    <source>
        <dbReference type="ARBA" id="ARBA00022777"/>
    </source>
</evidence>
<evidence type="ECO:0000256" key="18">
    <source>
        <dbReference type="ARBA" id="ARBA00023016"/>
    </source>
</evidence>
<keyword evidence="14" id="KW-0460">Magnesium</keyword>
<dbReference type="InterPro" id="IPR003660">
    <property type="entry name" value="HAMP_dom"/>
</dbReference>
<keyword evidence="8" id="KW-0808">Transferase</keyword>
<proteinExistence type="predicted"/>
<keyword evidence="11 26" id="KW-0418">Kinase</keyword>
<evidence type="ECO:0000313" key="27">
    <source>
        <dbReference type="Proteomes" id="UP001364211"/>
    </source>
</evidence>
<dbReference type="InterPro" id="IPR003661">
    <property type="entry name" value="HisK_dim/P_dom"/>
</dbReference>
<evidence type="ECO:0000256" key="14">
    <source>
        <dbReference type="ARBA" id="ARBA00022842"/>
    </source>
</evidence>
<comment type="catalytic activity">
    <reaction evidence="1">
        <text>ATP + protein L-histidine = ADP + protein N-phospho-L-histidine.</text>
        <dbReference type="EC" id="2.7.13.3"/>
    </reaction>
</comment>
<evidence type="ECO:0000256" key="5">
    <source>
        <dbReference type="ARBA" id="ARBA00012438"/>
    </source>
</evidence>
<dbReference type="GO" id="GO:0016301">
    <property type="term" value="F:kinase activity"/>
    <property type="evidence" value="ECO:0007669"/>
    <property type="project" value="UniProtKB-KW"/>
</dbReference>
<evidence type="ECO:0000259" key="24">
    <source>
        <dbReference type="PROSITE" id="PS50109"/>
    </source>
</evidence>
<dbReference type="Proteomes" id="UP001364211">
    <property type="component" value="Unassembled WGS sequence"/>
</dbReference>
<dbReference type="PANTHER" id="PTHR44936">
    <property type="entry name" value="SENSOR PROTEIN CREC"/>
    <property type="match status" value="1"/>
</dbReference>
<dbReference type="EC" id="2.7.13.3" evidence="5"/>
<evidence type="ECO:0000256" key="19">
    <source>
        <dbReference type="ARBA" id="ARBA00023026"/>
    </source>
</evidence>
<evidence type="ECO:0000256" key="13">
    <source>
        <dbReference type="ARBA" id="ARBA00022840"/>
    </source>
</evidence>
<dbReference type="SUPFAM" id="SSF55874">
    <property type="entry name" value="ATPase domain of HSP90 chaperone/DNA topoisomerase II/histidine kinase"/>
    <property type="match status" value="1"/>
</dbReference>
<evidence type="ECO:0000256" key="7">
    <source>
        <dbReference type="ARBA" id="ARBA00022553"/>
    </source>
</evidence>
<comment type="cofactor">
    <cofactor evidence="2">
        <name>Mn(2+)</name>
        <dbReference type="ChEBI" id="CHEBI:29035"/>
    </cofactor>
</comment>
<evidence type="ECO:0000256" key="20">
    <source>
        <dbReference type="ARBA" id="ARBA00023211"/>
    </source>
</evidence>